<protein>
    <recommendedName>
        <fullName evidence="1">non-specific serine/threonine protein kinase</fullName>
        <ecNumber evidence="1">2.7.11.1</ecNumber>
    </recommendedName>
</protein>
<gene>
    <name evidence="8" type="ORF">N8I77_011291</name>
</gene>
<keyword evidence="4" id="KW-0418">Kinase</keyword>
<keyword evidence="2" id="KW-0808">Transferase</keyword>
<evidence type="ECO:0000259" key="7">
    <source>
        <dbReference type="PROSITE" id="PS50011"/>
    </source>
</evidence>
<feature type="domain" description="Protein kinase" evidence="7">
    <location>
        <begin position="192"/>
        <end position="580"/>
    </location>
</feature>
<feature type="compositionally biased region" description="Polar residues" evidence="6">
    <location>
        <begin position="881"/>
        <end position="892"/>
    </location>
</feature>
<dbReference type="EMBL" id="JAUJFL010000007">
    <property type="protein sequence ID" value="KAK2599547.1"/>
    <property type="molecule type" value="Genomic_DNA"/>
</dbReference>
<evidence type="ECO:0000256" key="2">
    <source>
        <dbReference type="ARBA" id="ARBA00022679"/>
    </source>
</evidence>
<dbReference type="AlphaFoldDB" id="A0AAD9S6M0"/>
<reference evidence="8" key="1">
    <citation type="submission" date="2023-06" db="EMBL/GenBank/DDBJ databases">
        <authorList>
            <person name="Noh H."/>
        </authorList>
    </citation>
    <scope>NUCLEOTIDE SEQUENCE</scope>
    <source>
        <strain evidence="8">DUCC20226</strain>
    </source>
</reference>
<dbReference type="GO" id="GO:0004674">
    <property type="term" value="F:protein serine/threonine kinase activity"/>
    <property type="evidence" value="ECO:0007669"/>
    <property type="project" value="UniProtKB-EC"/>
</dbReference>
<dbReference type="GO" id="GO:0005524">
    <property type="term" value="F:ATP binding"/>
    <property type="evidence" value="ECO:0007669"/>
    <property type="project" value="UniProtKB-KW"/>
</dbReference>
<dbReference type="EC" id="2.7.11.1" evidence="1"/>
<evidence type="ECO:0000256" key="4">
    <source>
        <dbReference type="ARBA" id="ARBA00022777"/>
    </source>
</evidence>
<dbReference type="PROSITE" id="PS50011">
    <property type="entry name" value="PROTEIN_KINASE_DOM"/>
    <property type="match status" value="1"/>
</dbReference>
<dbReference type="SMART" id="SM00220">
    <property type="entry name" value="S_TKc"/>
    <property type="match status" value="1"/>
</dbReference>
<dbReference type="InterPro" id="IPR000719">
    <property type="entry name" value="Prot_kinase_dom"/>
</dbReference>
<dbReference type="PANTHER" id="PTHR43671">
    <property type="entry name" value="SERINE/THREONINE-PROTEIN KINASE NEK"/>
    <property type="match status" value="1"/>
</dbReference>
<dbReference type="Gene3D" id="1.10.510.10">
    <property type="entry name" value="Transferase(Phosphotransferase) domain 1"/>
    <property type="match status" value="1"/>
</dbReference>
<sequence>MSTSTGGPGQSSIDDRDLETRIEDCLNNVLSPALDNCARRSGRIGVEEKSFFCRSDLEKLWNSESRLIDVVFGHLSNGQRRTLLRDLLLFISFLVSIDVRPSFILACKSVLFKDPESTASKFKDDDGPRSQADLQGMGLTLRQARFWKEQYRFRPAKITFATERWEPQRIDPLFPLPFETVDDVQPGVIIHGGFGDDAGYGGEYGTVRLYRIPREYIENEIRALETWEPTGPLLRIVKSFSVRQSLIEEAKNMELLKQSLVTHLNISIHDAIIEQKQEDDTGIVSIVSPYASLGDLAQFLAGGYGIMRGHWDRIYDMDEKFPRATDTHQLRMCLLGQSKNLAEALEFLHNGFKTQANDWKIKCAHLDLKPSNILIFESTQRDEVVGNWKLCDFGISVFGAEHLHGSPNAQLGSAGDFFMKLERTIRTSPKRIPGVYQAPEIEHPHLISDGNTNPEHGARTSDIWSFGAIFAEILAYAQGGAFGVKRFDQKRRRRTTIQGELVHNDFFYTTLPDHMRRSSSTLPYILRREVSLWLEEFTFDHQSESEPSGACLRCWAECVKNILEVDARYRPSATTLYQWIADLRRHATDPRLPHVRFRGPDHPSSLRPEPDDEDSGNISTPAERPVYTPPNTLGGNRIAELPLSSRDVIDYDLDGHKLVYLTKTSIDLFNIDSPRPYPEVEQLQNNHNWHAIKVTNPYVVVWGSNASNEPQPSLRVYNISNGQISRAQSSAKVINFNVTRRVALSRQGYIAIIHNDEILILDVNDKALPVLSRIEMVWQYPAGKFVDIAFDDSGSTLYAWGNQELYGVLCAYSFEGAHGHSKEVFRARYKNSFGEHKTLILPFDKHRECVIAVEHTPKSFFLGNIDQHRRYSLTPSRKDSSSTGSEGLTPQRISEHPDGYHAWAACTVGDSMLLVGATKKRPFSHRKVGISEQIIGPDGKLCFSAKSSDQYSLETKTPWSALHNPGLNTDVKVGTIPSNGAAEEHKIVVYYKKGVLEVLPLIQS</sequence>
<evidence type="ECO:0000313" key="8">
    <source>
        <dbReference type="EMBL" id="KAK2599545.1"/>
    </source>
</evidence>
<dbReference type="InterPro" id="IPR050660">
    <property type="entry name" value="NEK_Ser/Thr_kinase"/>
</dbReference>
<evidence type="ECO:0000256" key="6">
    <source>
        <dbReference type="SAM" id="MobiDB-lite"/>
    </source>
</evidence>
<dbReference type="EMBL" id="JAUJFL010000007">
    <property type="protein sequence ID" value="KAK2599545.1"/>
    <property type="molecule type" value="Genomic_DNA"/>
</dbReference>
<evidence type="ECO:0000256" key="5">
    <source>
        <dbReference type="ARBA" id="ARBA00022840"/>
    </source>
</evidence>
<proteinExistence type="predicted"/>
<feature type="region of interest" description="Disordered" evidence="6">
    <location>
        <begin position="872"/>
        <end position="895"/>
    </location>
</feature>
<keyword evidence="3" id="KW-0547">Nucleotide-binding</keyword>
<keyword evidence="9" id="KW-1185">Reference proteome</keyword>
<evidence type="ECO:0000256" key="3">
    <source>
        <dbReference type="ARBA" id="ARBA00022741"/>
    </source>
</evidence>
<keyword evidence="5" id="KW-0067">ATP-binding</keyword>
<comment type="caution">
    <text evidence="8">The sequence shown here is derived from an EMBL/GenBank/DDBJ whole genome shotgun (WGS) entry which is preliminary data.</text>
</comment>
<accession>A0AAD9S6M0</accession>
<dbReference type="Pfam" id="PF00069">
    <property type="entry name" value="Pkinase"/>
    <property type="match status" value="1"/>
</dbReference>
<dbReference type="PROSITE" id="PS00108">
    <property type="entry name" value="PROTEIN_KINASE_ST"/>
    <property type="match status" value="1"/>
</dbReference>
<dbReference type="PANTHER" id="PTHR43671:SF13">
    <property type="entry name" value="SERINE_THREONINE-PROTEIN KINASE NEK2"/>
    <property type="match status" value="1"/>
</dbReference>
<dbReference type="SUPFAM" id="SSF63829">
    <property type="entry name" value="Calcium-dependent phosphotriesterase"/>
    <property type="match status" value="1"/>
</dbReference>
<evidence type="ECO:0000313" key="9">
    <source>
        <dbReference type="Proteomes" id="UP001265746"/>
    </source>
</evidence>
<organism evidence="8 9">
    <name type="scientific">Phomopsis amygdali</name>
    <name type="common">Fusicoccum amygdali</name>
    <dbReference type="NCBI Taxonomy" id="1214568"/>
    <lineage>
        <taxon>Eukaryota</taxon>
        <taxon>Fungi</taxon>
        <taxon>Dikarya</taxon>
        <taxon>Ascomycota</taxon>
        <taxon>Pezizomycotina</taxon>
        <taxon>Sordariomycetes</taxon>
        <taxon>Sordariomycetidae</taxon>
        <taxon>Diaporthales</taxon>
        <taxon>Diaporthaceae</taxon>
        <taxon>Diaporthe</taxon>
    </lineage>
</organism>
<evidence type="ECO:0000256" key="1">
    <source>
        <dbReference type="ARBA" id="ARBA00012513"/>
    </source>
</evidence>
<dbReference type="Proteomes" id="UP001265746">
    <property type="component" value="Unassembled WGS sequence"/>
</dbReference>
<feature type="region of interest" description="Disordered" evidence="6">
    <location>
        <begin position="591"/>
        <end position="633"/>
    </location>
</feature>
<dbReference type="SUPFAM" id="SSF56112">
    <property type="entry name" value="Protein kinase-like (PK-like)"/>
    <property type="match status" value="1"/>
</dbReference>
<dbReference type="InterPro" id="IPR008271">
    <property type="entry name" value="Ser/Thr_kinase_AS"/>
</dbReference>
<name>A0AAD9S6M0_PHOAM</name>
<dbReference type="InterPro" id="IPR011009">
    <property type="entry name" value="Kinase-like_dom_sf"/>
</dbReference>